<dbReference type="InterPro" id="IPR005123">
    <property type="entry name" value="Oxoglu/Fe-dep_dioxygenase_dom"/>
</dbReference>
<evidence type="ECO:0000256" key="2">
    <source>
        <dbReference type="ARBA" id="ARBA00008056"/>
    </source>
</evidence>
<keyword evidence="4 7" id="KW-0560">Oxidoreductase</keyword>
<comment type="similarity">
    <text evidence="2 7">Belongs to the iron/ascorbate-dependent oxidoreductase family.</text>
</comment>
<dbReference type="PANTHER" id="PTHR10209">
    <property type="entry name" value="OXIDOREDUCTASE, 2OG-FE II OXYGENASE FAMILY PROTEIN"/>
    <property type="match status" value="1"/>
</dbReference>
<dbReference type="InterPro" id="IPR026992">
    <property type="entry name" value="DIOX_N"/>
</dbReference>
<evidence type="ECO:0000313" key="9">
    <source>
        <dbReference type="EMBL" id="WCO68799.1"/>
    </source>
</evidence>
<dbReference type="GO" id="GO:0017000">
    <property type="term" value="P:antibiotic biosynthetic process"/>
    <property type="evidence" value="ECO:0007669"/>
    <property type="project" value="UniProtKB-KW"/>
</dbReference>
<keyword evidence="3 7" id="KW-0479">Metal-binding</keyword>
<comment type="pathway">
    <text evidence="1">Antibiotic biosynthesis.</text>
</comment>
<dbReference type="InterPro" id="IPR027443">
    <property type="entry name" value="IPNS-like_sf"/>
</dbReference>
<accession>A0AAF0BXI8</accession>
<dbReference type="Pfam" id="PF14226">
    <property type="entry name" value="DIOX_N"/>
    <property type="match status" value="1"/>
</dbReference>
<dbReference type="Pfam" id="PF03171">
    <property type="entry name" value="2OG-FeII_Oxy"/>
    <property type="match status" value="1"/>
</dbReference>
<evidence type="ECO:0000256" key="1">
    <source>
        <dbReference type="ARBA" id="ARBA00004792"/>
    </source>
</evidence>
<dbReference type="PRINTS" id="PR00682">
    <property type="entry name" value="IPNSYNTHASE"/>
</dbReference>
<evidence type="ECO:0000256" key="3">
    <source>
        <dbReference type="ARBA" id="ARBA00022723"/>
    </source>
</evidence>
<protein>
    <submittedName>
        <fullName evidence="9">2-oxoglutarate and iron-dependent oxygenase domain-containing protein</fullName>
    </submittedName>
</protein>
<dbReference type="SUPFAM" id="SSF51197">
    <property type="entry name" value="Clavaminate synthase-like"/>
    <property type="match status" value="1"/>
</dbReference>
<evidence type="ECO:0000256" key="6">
    <source>
        <dbReference type="ARBA" id="ARBA00023194"/>
    </source>
</evidence>
<dbReference type="GO" id="GO:0046872">
    <property type="term" value="F:metal ion binding"/>
    <property type="evidence" value="ECO:0007669"/>
    <property type="project" value="UniProtKB-KW"/>
</dbReference>
<dbReference type="RefSeq" id="WP_272738314.1">
    <property type="nucleotide sequence ID" value="NZ_CP116942.1"/>
</dbReference>
<evidence type="ECO:0000256" key="7">
    <source>
        <dbReference type="RuleBase" id="RU003682"/>
    </source>
</evidence>
<dbReference type="AlphaFoldDB" id="A0AAF0BXI8"/>
<dbReference type="EMBL" id="CP116942">
    <property type="protein sequence ID" value="WCO68799.1"/>
    <property type="molecule type" value="Genomic_DNA"/>
</dbReference>
<dbReference type="KEGG" id="ima:PO878_08680"/>
<keyword evidence="10" id="KW-1185">Reference proteome</keyword>
<dbReference type="Proteomes" id="UP001216390">
    <property type="component" value="Chromosome"/>
</dbReference>
<evidence type="ECO:0000256" key="5">
    <source>
        <dbReference type="ARBA" id="ARBA00023004"/>
    </source>
</evidence>
<keyword evidence="5 7" id="KW-0408">Iron</keyword>
<organism evidence="9 10">
    <name type="scientific">Iamia majanohamensis</name>
    <dbReference type="NCBI Taxonomy" id="467976"/>
    <lineage>
        <taxon>Bacteria</taxon>
        <taxon>Bacillati</taxon>
        <taxon>Actinomycetota</taxon>
        <taxon>Acidimicrobiia</taxon>
        <taxon>Acidimicrobiales</taxon>
        <taxon>Iamiaceae</taxon>
        <taxon>Iamia</taxon>
    </lineage>
</organism>
<keyword evidence="6" id="KW-0045">Antibiotic biosynthesis</keyword>
<sequence>MIEIPVVSLAGPDAEVAAAVGAACTGAGFLVVVDHGIPAEVVRRAFAEAERFFALPRERKAALADTGIEDRGWFPMGGQSLETGTPPDLSEFVMVGRDLGPDHPEVRAGTPMYGPNPWPDDLPGWREAVEAYHSAADDLCRRLLGYLALSLGLPADHLAPFAGDPVSTLKLAHYVPRPDQVAEGQLGAGAHTDWGAISVVAQDGVGGLEVLVDEEAGTWIEAPVVEGSLVVNLGDMVPRWTNDRYVSRTHRVRNPVGRDRYSLVLFFDLDYHARIEVLETCTGPDDPPRYAPVLAGEWLLSRYRESIGAS</sequence>
<proteinExistence type="inferred from homology"/>
<gene>
    <name evidence="9" type="ORF">PO878_08680</name>
</gene>
<dbReference type="PANTHER" id="PTHR10209:SF881">
    <property type="entry name" value="FI07970P-RELATED"/>
    <property type="match status" value="1"/>
</dbReference>
<evidence type="ECO:0000313" key="10">
    <source>
        <dbReference type="Proteomes" id="UP001216390"/>
    </source>
</evidence>
<evidence type="ECO:0000259" key="8">
    <source>
        <dbReference type="PROSITE" id="PS51471"/>
    </source>
</evidence>
<dbReference type="GO" id="GO:0016491">
    <property type="term" value="F:oxidoreductase activity"/>
    <property type="evidence" value="ECO:0007669"/>
    <property type="project" value="UniProtKB-KW"/>
</dbReference>
<dbReference type="PROSITE" id="PS51471">
    <property type="entry name" value="FE2OG_OXY"/>
    <property type="match status" value="1"/>
</dbReference>
<name>A0AAF0BXI8_9ACTN</name>
<reference evidence="9" key="1">
    <citation type="submission" date="2023-01" db="EMBL/GenBank/DDBJ databases">
        <title>The diversity of Class Acidimicrobiia in South China Sea sediment environments and the proposal of Iamia marina sp. nov., a novel species of the genus Iamia.</title>
        <authorList>
            <person name="He Y."/>
            <person name="Tian X."/>
        </authorList>
    </citation>
    <scope>NUCLEOTIDE SEQUENCE</scope>
    <source>
        <strain evidence="9">DSM 19957</strain>
    </source>
</reference>
<feature type="domain" description="Fe2OG dioxygenase" evidence="8">
    <location>
        <begin position="164"/>
        <end position="269"/>
    </location>
</feature>
<dbReference type="Gene3D" id="2.60.120.330">
    <property type="entry name" value="B-lactam Antibiotic, Isopenicillin N Synthase, Chain"/>
    <property type="match status" value="1"/>
</dbReference>
<dbReference type="InterPro" id="IPR044861">
    <property type="entry name" value="IPNS-like_FE2OG_OXY"/>
</dbReference>
<evidence type="ECO:0000256" key="4">
    <source>
        <dbReference type="ARBA" id="ARBA00023002"/>
    </source>
</evidence>